<dbReference type="InterPro" id="IPR000322">
    <property type="entry name" value="Glyco_hydro_31_TIM"/>
</dbReference>
<feature type="domain" description="Glycoside hydrolase family 31 N-terminal" evidence="5">
    <location>
        <begin position="98"/>
        <end position="238"/>
    </location>
</feature>
<dbReference type="Pfam" id="PF21365">
    <property type="entry name" value="Glyco_hydro_31_3rd"/>
    <property type="match status" value="1"/>
</dbReference>
<dbReference type="Gene3D" id="2.60.40.1760">
    <property type="entry name" value="glycosyl hydrolase (family 31)"/>
    <property type="match status" value="1"/>
</dbReference>
<protein>
    <recommendedName>
        <fullName evidence="9">Oligosaccharide 4-alpha-D-glucosyltransferase</fullName>
    </recommendedName>
</protein>
<dbReference type="RefSeq" id="WP_210509849.1">
    <property type="nucleotide sequence ID" value="NZ_JAFIDN010000001.1"/>
</dbReference>
<dbReference type="InterPro" id="IPR048395">
    <property type="entry name" value="Glyco_hydro_31_C"/>
</dbReference>
<keyword evidence="2" id="KW-0326">Glycosidase</keyword>
<evidence type="ECO:0000256" key="2">
    <source>
        <dbReference type="RuleBase" id="RU361185"/>
    </source>
</evidence>
<dbReference type="PANTHER" id="PTHR43863">
    <property type="entry name" value="HYDROLASE, PUTATIVE (AFU_ORTHOLOGUE AFUA_1G03140)-RELATED"/>
    <property type="match status" value="1"/>
</dbReference>
<evidence type="ECO:0000313" key="7">
    <source>
        <dbReference type="EMBL" id="MBP3191390.1"/>
    </source>
</evidence>
<dbReference type="InterPro" id="IPR017853">
    <property type="entry name" value="GH"/>
</dbReference>
<dbReference type="InterPro" id="IPR025887">
    <property type="entry name" value="Glyco_hydro_31_N_dom"/>
</dbReference>
<organism evidence="7 8">
    <name type="scientific">Natronogracilivirga saccharolytica</name>
    <dbReference type="NCBI Taxonomy" id="2812953"/>
    <lineage>
        <taxon>Bacteria</taxon>
        <taxon>Pseudomonadati</taxon>
        <taxon>Balneolota</taxon>
        <taxon>Balneolia</taxon>
        <taxon>Balneolales</taxon>
        <taxon>Cyclonatronaceae</taxon>
        <taxon>Natronogracilivirga</taxon>
    </lineage>
</organism>
<feature type="domain" description="Glycosyl hydrolase family 31 C-terminal" evidence="6">
    <location>
        <begin position="609"/>
        <end position="696"/>
    </location>
</feature>
<evidence type="ECO:0000256" key="3">
    <source>
        <dbReference type="SAM" id="MobiDB-lite"/>
    </source>
</evidence>
<dbReference type="InterPro" id="IPR011013">
    <property type="entry name" value="Gal_mutarotase_sf_dom"/>
</dbReference>
<sequence>MSSWLLISCAEPALMLTEYDDDELLEFTVSDDTYYFRTGAGIYELQFYSQEILEVGFLPSGSESEMAAIRKMEEEVGTDGDDDASDDPAEPPEKQEKIRYQSHAVVMEPRHPAVQVEQDDERIQLHTSGVSVIYHIPDARFSFYYDGDRILQEHDGFVQNEDDDGYRVDFRISETEMLMGGGSRALGMDRRGHRLELYNRAHFGYETRSELINYTLPMVLSSGMYAVHFDNPTTGYLDLDSQNDGTLGFEAHSGRQVYQIIAGDRWEKIIENYTELTGHQPLPPRWTFGSFASRFGYRSQEEVKETAARYHEEEIPLDAIILDLYWFGQEMKGTMGNLAFEEETFPEPAQMVSELEEAGVRTVLITEPFVLTTSDRWDEVVEEEVLALDTLGNPAVYDFFFGETGLIDVFKPEGEQWFWNIYQELKENYGIHGWWGDLGEPEVHPDWVRHHGGTARDVHNIYGHQWGKLIHQGYERHYPDKRPFILMRAGYSGSQRIGMIPWTGDVSRTWGGLKPQPEISLQMGLQGIAYLHSDLGGFAGDVVDDELYVRWMQYGVFQPVYRPHAQDEIPSEPVFRSEEAMKLSKQAIELRYRLLPYIYTAAFQNTQTGIPFMRPLFFEEPDNHAIYRVSGTYLFGDDILTAPVLRQGKKEVPAYMPDTGNWIDFYTGECYEGGQRHWIPAKEDRIPTFVRGGAVIPLADLVQSTEDYSVEHLTLKYFFDAGASGYETRIYHDDGLTRDAFGRDMYEKLLIGVEPEAGDDDTGRQVTITFETETGDAFSDEDGFSEISLHASNFPANPDSVVLNGEETGFSYDPESKILEVSTFLLESGRNVLTLKF</sequence>
<dbReference type="Gene3D" id="2.60.40.1180">
    <property type="entry name" value="Golgi alpha-mannosidase II"/>
    <property type="match status" value="2"/>
</dbReference>
<dbReference type="GO" id="GO:0004553">
    <property type="term" value="F:hydrolase activity, hydrolyzing O-glycosyl compounds"/>
    <property type="evidence" value="ECO:0007669"/>
    <property type="project" value="InterPro"/>
</dbReference>
<dbReference type="InterPro" id="IPR051816">
    <property type="entry name" value="Glycosyl_Hydrolase_31"/>
</dbReference>
<dbReference type="Gene3D" id="3.20.20.80">
    <property type="entry name" value="Glycosidases"/>
    <property type="match status" value="1"/>
</dbReference>
<evidence type="ECO:0000259" key="4">
    <source>
        <dbReference type="Pfam" id="PF01055"/>
    </source>
</evidence>
<evidence type="ECO:0000256" key="1">
    <source>
        <dbReference type="ARBA" id="ARBA00007806"/>
    </source>
</evidence>
<dbReference type="SUPFAM" id="SSF74650">
    <property type="entry name" value="Galactose mutarotase-like"/>
    <property type="match status" value="1"/>
</dbReference>
<dbReference type="PANTHER" id="PTHR43863:SF2">
    <property type="entry name" value="MALTASE-GLUCOAMYLASE"/>
    <property type="match status" value="1"/>
</dbReference>
<reference evidence="7" key="1">
    <citation type="submission" date="2021-02" db="EMBL/GenBank/DDBJ databases">
        <title>Natronogracilivirga saccharolytica gen. nov. sp. nov. a new anaerobic, haloalkiliphilic carbohydrate-fermenting bacterium from soda lake and proposing of Cyclonatronumiaceae fam. nov. in the phylum Balneolaeota.</title>
        <authorList>
            <person name="Zhilina T.N."/>
            <person name="Sorokin D.Y."/>
            <person name="Zavarzina D.G."/>
            <person name="Toshchakov S.V."/>
            <person name="Kublanov I.V."/>
        </authorList>
    </citation>
    <scope>NUCLEOTIDE SEQUENCE</scope>
    <source>
        <strain evidence="7">Z-1702</strain>
    </source>
</reference>
<dbReference type="Pfam" id="PF01055">
    <property type="entry name" value="Glyco_hydro_31_2nd"/>
    <property type="match status" value="1"/>
</dbReference>
<dbReference type="SUPFAM" id="SSF51445">
    <property type="entry name" value="(Trans)glycosidases"/>
    <property type="match status" value="1"/>
</dbReference>
<dbReference type="CDD" id="cd14752">
    <property type="entry name" value="GH31_N"/>
    <property type="match status" value="1"/>
</dbReference>
<feature type="domain" description="Glycoside hydrolase family 31 TIM barrel" evidence="4">
    <location>
        <begin position="281"/>
        <end position="601"/>
    </location>
</feature>
<dbReference type="GO" id="GO:0005975">
    <property type="term" value="P:carbohydrate metabolic process"/>
    <property type="evidence" value="ECO:0007669"/>
    <property type="project" value="InterPro"/>
</dbReference>
<gene>
    <name evidence="7" type="ORF">NATSA_01820</name>
</gene>
<feature type="region of interest" description="Disordered" evidence="3">
    <location>
        <begin position="75"/>
        <end position="95"/>
    </location>
</feature>
<evidence type="ECO:0000259" key="6">
    <source>
        <dbReference type="Pfam" id="PF21365"/>
    </source>
</evidence>
<dbReference type="SUPFAM" id="SSF51011">
    <property type="entry name" value="Glycosyl hydrolase domain"/>
    <property type="match status" value="1"/>
</dbReference>
<feature type="compositionally biased region" description="Acidic residues" evidence="3">
    <location>
        <begin position="75"/>
        <end position="90"/>
    </location>
</feature>
<accession>A0A8J7UTJ6</accession>
<evidence type="ECO:0000313" key="8">
    <source>
        <dbReference type="Proteomes" id="UP000673975"/>
    </source>
</evidence>
<proteinExistence type="inferred from homology"/>
<dbReference type="Pfam" id="PF13802">
    <property type="entry name" value="Gal_mutarotas_2"/>
    <property type="match status" value="1"/>
</dbReference>
<evidence type="ECO:0008006" key="9">
    <source>
        <dbReference type="Google" id="ProtNLM"/>
    </source>
</evidence>
<evidence type="ECO:0000259" key="5">
    <source>
        <dbReference type="Pfam" id="PF13802"/>
    </source>
</evidence>
<dbReference type="GO" id="GO:0030246">
    <property type="term" value="F:carbohydrate binding"/>
    <property type="evidence" value="ECO:0007669"/>
    <property type="project" value="InterPro"/>
</dbReference>
<comment type="caution">
    <text evidence="7">The sequence shown here is derived from an EMBL/GenBank/DDBJ whole genome shotgun (WGS) entry which is preliminary data.</text>
</comment>
<dbReference type="InterPro" id="IPR013780">
    <property type="entry name" value="Glyco_hydro_b"/>
</dbReference>
<name>A0A8J7UTJ6_9BACT</name>
<comment type="similarity">
    <text evidence="1 2">Belongs to the glycosyl hydrolase 31 family.</text>
</comment>
<dbReference type="AlphaFoldDB" id="A0A8J7UTJ6"/>
<keyword evidence="2" id="KW-0378">Hydrolase</keyword>
<keyword evidence="8" id="KW-1185">Reference proteome</keyword>
<dbReference type="Proteomes" id="UP000673975">
    <property type="component" value="Unassembled WGS sequence"/>
</dbReference>
<dbReference type="EMBL" id="JAFIDN010000001">
    <property type="protein sequence ID" value="MBP3191390.1"/>
    <property type="molecule type" value="Genomic_DNA"/>
</dbReference>